<evidence type="ECO:0000256" key="3">
    <source>
        <dbReference type="ARBA" id="ARBA00022640"/>
    </source>
</evidence>
<evidence type="ECO:0000256" key="2">
    <source>
        <dbReference type="ARBA" id="ARBA00022528"/>
    </source>
</evidence>
<evidence type="ECO:0000256" key="5">
    <source>
        <dbReference type="SAM" id="MobiDB-lite"/>
    </source>
</evidence>
<evidence type="ECO:0000256" key="1">
    <source>
        <dbReference type="ARBA" id="ARBA00004595"/>
    </source>
</evidence>
<organism evidence="8 9">
    <name type="scientific">Trifolium pratense</name>
    <name type="common">Red clover</name>
    <dbReference type="NCBI Taxonomy" id="57577"/>
    <lineage>
        <taxon>Eukaryota</taxon>
        <taxon>Viridiplantae</taxon>
        <taxon>Streptophyta</taxon>
        <taxon>Embryophyta</taxon>
        <taxon>Tracheophyta</taxon>
        <taxon>Spermatophyta</taxon>
        <taxon>Magnoliopsida</taxon>
        <taxon>eudicotyledons</taxon>
        <taxon>Gunneridae</taxon>
        <taxon>Pentapetalae</taxon>
        <taxon>rosids</taxon>
        <taxon>fabids</taxon>
        <taxon>Fabales</taxon>
        <taxon>Fabaceae</taxon>
        <taxon>Papilionoideae</taxon>
        <taxon>50 kb inversion clade</taxon>
        <taxon>NPAAA clade</taxon>
        <taxon>Hologalegina</taxon>
        <taxon>IRL clade</taxon>
        <taxon>Trifolieae</taxon>
        <taxon>Trifolium</taxon>
    </lineage>
</organism>
<sequence length="790" mass="88685">MRQENWDYSAPFQFLQSLGFHIRRWQENPAVQIARDLILHICLCSRVIEAAACKVIVLPVIGDDVAVQLREQDLSWKDFLSSGSQSSRSDHYSPVYQSIDSVTNILFSSGTTGDPKAIPWTQLAPIRSAADGWAAIDVQVGDVYCWPTNLGWVIGPTLLYHCFLNGATLALYHGSPQGRGFGKFVQDAGVTILGTVPSLVKSWKSTRCMEGLDWTKIKLFCSTGETSNVDDDLWLSSRSYYNPIIELCGGTELASSYIAGSPLQPQAFGAFSTASMTTGIVILDENGVPYPENVPCVGEVGLLPLSLGASDRLLNANHDDVYFKGMPMYKGKVLRRHGDIIKRMVGGYIIVQGRADDTMNLGGIKTSSIEIERVCDRADECILETAAVGVATENRGPEQLVVFVVLKKGYNSNAETLRMKFSKAIQSNLNPLFKVSVVKIVPEFPRTSSNKILRRCLSSANLNIEMVPEKIRFSVVAVRRLQLANSSSKPEPENNSSSKLRGENKGKSSQHEDDVSINKGDGKSEDNFPTIIPRKPRRGRKSEAMKVEDFIRNRLQTTFDAIRQQNADALKNHKDIMKDSVHDESKSKESDDEDDDDAEEEEDENDGGKKGVIEEESESWPLDADVGWGTRASEYFEKHPIKNVVGEDGVEIDWEGEIDDNWVQEINCLEWESFAFHPSPLIVLVFERYNRATDNWKNLKELEKAVKVFWRAKDHLPPRAIKIDINIEKDLAYALKVRECPQILFLRGNNMVYREKELRTADELVQMIAFFYYNAKKPAWIDDKALYSRS</sequence>
<evidence type="ECO:0000256" key="4">
    <source>
        <dbReference type="ARBA" id="ARBA00022946"/>
    </source>
</evidence>
<evidence type="ECO:0000313" key="9">
    <source>
        <dbReference type="Proteomes" id="UP000236291"/>
    </source>
</evidence>
<dbReference type="InterPro" id="IPR042099">
    <property type="entry name" value="ANL_N_sf"/>
</dbReference>
<dbReference type="STRING" id="57577.A0A2K3P0S6"/>
<dbReference type="PANTHER" id="PTHR44378">
    <property type="entry name" value="ACYL-ACTIVATING ENZYME 17, PEROXISOMAL-RELATED"/>
    <property type="match status" value="1"/>
</dbReference>
<feature type="compositionally biased region" description="Basic and acidic residues" evidence="5">
    <location>
        <begin position="500"/>
        <end position="526"/>
    </location>
</feature>
<dbReference type="Proteomes" id="UP000236291">
    <property type="component" value="Unassembled WGS sequence"/>
</dbReference>
<dbReference type="ExpressionAtlas" id="A0A2K3P0S6">
    <property type="expression patterns" value="baseline"/>
</dbReference>
<dbReference type="InterPro" id="IPR025110">
    <property type="entry name" value="AMP-bd_C"/>
</dbReference>
<feature type="domain" description="AMP-binding enzyme C-terminal" evidence="7">
    <location>
        <begin position="380"/>
        <end position="451"/>
    </location>
</feature>
<reference evidence="8 9" key="2">
    <citation type="journal article" date="2017" name="Front. Plant Sci.">
        <title>Gene Classification and Mining of Molecular Markers Useful in Red Clover (Trifolium pratense) Breeding.</title>
        <authorList>
            <person name="Istvanek J."/>
            <person name="Dluhosova J."/>
            <person name="Dluhos P."/>
            <person name="Patkova L."/>
            <person name="Nedelnik J."/>
            <person name="Repkova J."/>
        </authorList>
    </citation>
    <scope>NUCLEOTIDE SEQUENCE [LARGE SCALE GENOMIC DNA]</scope>
    <source>
        <strain evidence="9">cv. Tatra</strain>
        <tissue evidence="8">Young leaves</tissue>
    </source>
</reference>
<dbReference type="Gene3D" id="3.40.30.10">
    <property type="entry name" value="Glutaredoxin"/>
    <property type="match status" value="1"/>
</dbReference>
<dbReference type="Pfam" id="PF00501">
    <property type="entry name" value="AMP-binding"/>
    <property type="match status" value="1"/>
</dbReference>
<evidence type="ECO:0000313" key="8">
    <source>
        <dbReference type="EMBL" id="PNY08881.1"/>
    </source>
</evidence>
<proteinExistence type="predicted"/>
<dbReference type="Pfam" id="PF13193">
    <property type="entry name" value="AMP-binding_C"/>
    <property type="match status" value="1"/>
</dbReference>
<feature type="compositionally biased region" description="Basic and acidic residues" evidence="5">
    <location>
        <begin position="571"/>
        <end position="589"/>
    </location>
</feature>
<dbReference type="InterPro" id="IPR036249">
    <property type="entry name" value="Thioredoxin-like_sf"/>
</dbReference>
<dbReference type="Gene3D" id="3.30.300.30">
    <property type="match status" value="1"/>
</dbReference>
<dbReference type="PROSITE" id="PS00455">
    <property type="entry name" value="AMP_BINDING"/>
    <property type="match status" value="1"/>
</dbReference>
<protein>
    <submittedName>
        <fullName evidence="8">Putative acyl-activating enzyme peroxisomal-like</fullName>
    </submittedName>
</protein>
<reference evidence="8 9" key="1">
    <citation type="journal article" date="2014" name="Am. J. Bot.">
        <title>Genome assembly and annotation for red clover (Trifolium pratense; Fabaceae).</title>
        <authorList>
            <person name="Istvanek J."/>
            <person name="Jaros M."/>
            <person name="Krenek A."/>
            <person name="Repkova J."/>
        </authorList>
    </citation>
    <scope>NUCLEOTIDE SEQUENCE [LARGE SCALE GENOMIC DNA]</scope>
    <source>
        <strain evidence="9">cv. Tatra</strain>
        <tissue evidence="8">Young leaves</tissue>
    </source>
</reference>
<name>A0A2K3P0S6_TRIPR</name>
<feature type="region of interest" description="Disordered" evidence="5">
    <location>
        <begin position="571"/>
        <end position="625"/>
    </location>
</feature>
<dbReference type="EMBL" id="ASHM01002794">
    <property type="protein sequence ID" value="PNY08881.1"/>
    <property type="molecule type" value="Genomic_DNA"/>
</dbReference>
<dbReference type="GO" id="GO:0042644">
    <property type="term" value="C:chloroplast nucleoid"/>
    <property type="evidence" value="ECO:0007669"/>
    <property type="project" value="UniProtKB-SubCell"/>
</dbReference>
<dbReference type="InterPro" id="IPR045851">
    <property type="entry name" value="AMP-bd_C_sf"/>
</dbReference>
<keyword evidence="3" id="KW-0934">Plastid</keyword>
<evidence type="ECO:0000259" key="7">
    <source>
        <dbReference type="Pfam" id="PF13193"/>
    </source>
</evidence>
<keyword evidence="4" id="KW-0809">Transit peptide</keyword>
<dbReference type="FunFam" id="3.40.30.10:FF:000195">
    <property type="entry name" value="thioredoxin-like fold domain-containing protein MRL7, chloroplastic"/>
    <property type="match status" value="1"/>
</dbReference>
<feature type="compositionally biased region" description="Low complexity" evidence="5">
    <location>
        <begin position="486"/>
        <end position="499"/>
    </location>
</feature>
<dbReference type="InterPro" id="IPR020845">
    <property type="entry name" value="AMP-binding_CS"/>
</dbReference>
<feature type="compositionally biased region" description="Acidic residues" evidence="5">
    <location>
        <begin position="590"/>
        <end position="605"/>
    </location>
</feature>
<evidence type="ECO:0000259" key="6">
    <source>
        <dbReference type="Pfam" id="PF00501"/>
    </source>
</evidence>
<dbReference type="InterPro" id="IPR000873">
    <property type="entry name" value="AMP-dep_synth/lig_dom"/>
</dbReference>
<feature type="domain" description="AMP-dependent synthetase/ligase" evidence="6">
    <location>
        <begin position="68"/>
        <end position="300"/>
    </location>
</feature>
<accession>A0A2K3P0S6</accession>
<comment type="subcellular location">
    <subcellularLocation>
        <location evidence="1">Plastid</location>
        <location evidence="1">Chloroplast stroma</location>
        <location evidence="1">Chloroplast nucleoid</location>
    </subcellularLocation>
</comment>
<dbReference type="SUPFAM" id="SSF52833">
    <property type="entry name" value="Thioredoxin-like"/>
    <property type="match status" value="1"/>
</dbReference>
<keyword evidence="2" id="KW-0150">Chloroplast</keyword>
<gene>
    <name evidence="8" type="ORF">L195_g005418</name>
</gene>
<dbReference type="AlphaFoldDB" id="A0A2K3P0S6"/>
<dbReference type="Gene3D" id="3.40.50.12780">
    <property type="entry name" value="N-terminal domain of ligase-like"/>
    <property type="match status" value="1"/>
</dbReference>
<comment type="caution">
    <text evidence="8">The sequence shown here is derived from an EMBL/GenBank/DDBJ whole genome shotgun (WGS) entry which is preliminary data.</text>
</comment>
<feature type="region of interest" description="Disordered" evidence="5">
    <location>
        <begin position="484"/>
        <end position="545"/>
    </location>
</feature>
<dbReference type="SUPFAM" id="SSF56801">
    <property type="entry name" value="Acetyl-CoA synthetase-like"/>
    <property type="match status" value="1"/>
</dbReference>
<dbReference type="PANTHER" id="PTHR44378:SF3">
    <property type="entry name" value="ENZYME 17, PEROXISOMAL PROTEIN, PUTATIVE-RELATED"/>
    <property type="match status" value="1"/>
</dbReference>